<proteinExistence type="predicted"/>
<sequence length="194" mass="20277">MTEPNNTLATATFVGALGFTPTSIFDFVGSADTQDYWRFTLSGTSDINIGLTGLTADADVQLLNSAGTVIGSSTRGGTNSEDIHFNARPAGTYYVRVFQFSGNTNYNLRLSTADPSNILAPQENLGNIGNTAVIRAGSINSNNSSDFYRFSVASLANVNAQLTGLSADADLRVIQDVNNSGTVDAGDVTVASTT</sequence>
<dbReference type="Proteomes" id="UP000316958">
    <property type="component" value="Unassembled WGS sequence"/>
</dbReference>
<evidence type="ECO:0000313" key="2">
    <source>
        <dbReference type="EMBL" id="TRU44178.1"/>
    </source>
</evidence>
<protein>
    <submittedName>
        <fullName evidence="2">Peptidase S8</fullName>
    </submittedName>
</protein>
<name>A0A552FBS8_MICAE</name>
<dbReference type="SUPFAM" id="SSF89260">
    <property type="entry name" value="Collagen-binding domain"/>
    <property type="match status" value="2"/>
</dbReference>
<evidence type="ECO:0000313" key="3">
    <source>
        <dbReference type="Proteomes" id="UP000316958"/>
    </source>
</evidence>
<dbReference type="Gene3D" id="2.60.120.380">
    <property type="match status" value="2"/>
</dbReference>
<dbReference type="InterPro" id="IPR007280">
    <property type="entry name" value="Peptidase_C_arc/bac"/>
</dbReference>
<gene>
    <name evidence="2" type="ORF">EWV57_23150</name>
</gene>
<evidence type="ECO:0000259" key="1">
    <source>
        <dbReference type="Pfam" id="PF04151"/>
    </source>
</evidence>
<reference evidence="2 3" key="1">
    <citation type="submission" date="2019-01" db="EMBL/GenBank/DDBJ databases">
        <title>Coherence of Microcystis species and biogeography revealed through population genomics.</title>
        <authorList>
            <person name="Perez-Carrascal O.M."/>
            <person name="Terrat Y."/>
            <person name="Giani A."/>
            <person name="Fortin N."/>
            <person name="Tromas N."/>
            <person name="Shapiro B.J."/>
        </authorList>
    </citation>
    <scope>NUCLEOTIDE SEQUENCE [LARGE SCALE GENOMIC DNA]</scope>
    <source>
        <strain evidence="2">Ma_QC_Ch_20071001_S25D</strain>
    </source>
</reference>
<feature type="non-terminal residue" evidence="2">
    <location>
        <position position="194"/>
    </location>
</feature>
<comment type="caution">
    <text evidence="2">The sequence shown here is derived from an EMBL/GenBank/DDBJ whole genome shotgun (WGS) entry which is preliminary data.</text>
</comment>
<organism evidence="2 3">
    <name type="scientific">Microcystis aeruginosa Ma_QC_Ch_20071001_S25D</name>
    <dbReference type="NCBI Taxonomy" id="2486250"/>
    <lineage>
        <taxon>Bacteria</taxon>
        <taxon>Bacillati</taxon>
        <taxon>Cyanobacteriota</taxon>
        <taxon>Cyanophyceae</taxon>
        <taxon>Oscillatoriophycideae</taxon>
        <taxon>Chroococcales</taxon>
        <taxon>Microcystaceae</taxon>
        <taxon>Microcystis</taxon>
    </lineage>
</organism>
<dbReference type="AlphaFoldDB" id="A0A552FBS8"/>
<dbReference type="Pfam" id="PF04151">
    <property type="entry name" value="PPC"/>
    <property type="match status" value="1"/>
</dbReference>
<dbReference type="EMBL" id="SFBE01000378">
    <property type="protein sequence ID" value="TRU44178.1"/>
    <property type="molecule type" value="Genomic_DNA"/>
</dbReference>
<feature type="domain" description="Peptidase C-terminal archaeal/bacterial" evidence="1">
    <location>
        <begin position="35"/>
        <end position="98"/>
    </location>
</feature>
<accession>A0A552FBS8</accession>